<comment type="function">
    <text evidence="4">Catalyzes the reduction of 1-pyrroline-5-carboxylate (PCA) to L-proline.</text>
</comment>
<keyword evidence="4" id="KW-0963">Cytoplasm</keyword>
<dbReference type="EC" id="1.5.1.2" evidence="4"/>
<dbReference type="PIRSF" id="PIRSF000193">
    <property type="entry name" value="Pyrrol-5-carb_rd"/>
    <property type="match status" value="1"/>
</dbReference>
<dbReference type="InterPro" id="IPR000304">
    <property type="entry name" value="Pyrroline-COOH_reductase"/>
</dbReference>
<comment type="catalytic activity">
    <reaction evidence="4">
        <text>L-proline + NADP(+) = (S)-1-pyrroline-5-carboxylate + NADPH + 2 H(+)</text>
        <dbReference type="Rhea" id="RHEA:14109"/>
        <dbReference type="ChEBI" id="CHEBI:15378"/>
        <dbReference type="ChEBI" id="CHEBI:17388"/>
        <dbReference type="ChEBI" id="CHEBI:57783"/>
        <dbReference type="ChEBI" id="CHEBI:58349"/>
        <dbReference type="ChEBI" id="CHEBI:60039"/>
        <dbReference type="EC" id="1.5.1.2"/>
    </reaction>
</comment>
<dbReference type="Pfam" id="PF14748">
    <property type="entry name" value="P5CR_dimer"/>
    <property type="match status" value="1"/>
</dbReference>
<evidence type="ECO:0000259" key="5">
    <source>
        <dbReference type="Pfam" id="PF03807"/>
    </source>
</evidence>
<sequence length="265" mass="27673">MTGDTTQIGIVGGSGALGSAIAMALLESGAVPPQALWISNRSGSRKGFEAHPEVTITSDTDALTRACGTVILSVPPASVADLRIAAEDRLVISVMAGVTLARLRDLTGATRVVRAMSSPAARLRTAYSPWVASTEVNQDDRSRVKDIFSACGLTDELTNEAHLDQFTAMTGPVPGFVAFYAECMIDHAVKAGIAPEVADRAIRQLFLSAGTILSQEAPTPCEHVEAMIDYAGTTAAGLEKMRASPIAEAISEGLEAAARKARSMS</sequence>
<dbReference type="Proteomes" id="UP000559404">
    <property type="component" value="Unassembled WGS sequence"/>
</dbReference>
<dbReference type="GO" id="GO:0004735">
    <property type="term" value="F:pyrroline-5-carboxylate reductase activity"/>
    <property type="evidence" value="ECO:0007669"/>
    <property type="project" value="UniProtKB-UniRule"/>
</dbReference>
<evidence type="ECO:0000313" key="7">
    <source>
        <dbReference type="EMBL" id="MBA4612159.1"/>
    </source>
</evidence>
<evidence type="ECO:0000259" key="6">
    <source>
        <dbReference type="Pfam" id="PF14748"/>
    </source>
</evidence>
<comment type="similarity">
    <text evidence="1 4">Belongs to the pyrroline-5-carboxylate reductase family.</text>
</comment>
<feature type="domain" description="Pyrroline-5-carboxylate reductase dimerisation" evidence="6">
    <location>
        <begin position="160"/>
        <end position="264"/>
    </location>
</feature>
<dbReference type="PANTHER" id="PTHR11645">
    <property type="entry name" value="PYRROLINE-5-CARBOXYLATE REDUCTASE"/>
    <property type="match status" value="1"/>
</dbReference>
<dbReference type="GO" id="GO:0005737">
    <property type="term" value="C:cytoplasm"/>
    <property type="evidence" value="ECO:0007669"/>
    <property type="project" value="UniProtKB-SubCell"/>
</dbReference>
<dbReference type="InterPro" id="IPR036291">
    <property type="entry name" value="NAD(P)-bd_dom_sf"/>
</dbReference>
<comment type="pathway">
    <text evidence="4">Amino-acid biosynthesis; L-proline biosynthesis; L-proline from L-glutamate 5-semialdehyde: step 1/1.</text>
</comment>
<comment type="subcellular location">
    <subcellularLocation>
        <location evidence="4">Cytoplasm</location>
    </subcellularLocation>
</comment>
<dbReference type="InterPro" id="IPR029036">
    <property type="entry name" value="P5CR_dimer"/>
</dbReference>
<keyword evidence="4" id="KW-0641">Proline biosynthesis</keyword>
<dbReference type="AlphaFoldDB" id="A0A838XLG4"/>
<dbReference type="Gene3D" id="1.10.3730.10">
    <property type="entry name" value="ProC C-terminal domain-like"/>
    <property type="match status" value="1"/>
</dbReference>
<comment type="caution">
    <text evidence="7">The sequence shown here is derived from an EMBL/GenBank/DDBJ whole genome shotgun (WGS) entry which is preliminary data.</text>
</comment>
<gene>
    <name evidence="4" type="primary">proC</name>
    <name evidence="7" type="ORF">H1W37_10880</name>
</gene>
<evidence type="ECO:0000313" key="8">
    <source>
        <dbReference type="Proteomes" id="UP000559404"/>
    </source>
</evidence>
<dbReference type="SUPFAM" id="SSF51735">
    <property type="entry name" value="NAD(P)-binding Rossmann-fold domains"/>
    <property type="match status" value="1"/>
</dbReference>
<accession>A0A838XLG4</accession>
<name>A0A838XLG4_9HYPH</name>
<dbReference type="InterPro" id="IPR008927">
    <property type="entry name" value="6-PGluconate_DH-like_C_sf"/>
</dbReference>
<evidence type="ECO:0000256" key="1">
    <source>
        <dbReference type="ARBA" id="ARBA00005525"/>
    </source>
</evidence>
<keyword evidence="2 4" id="KW-0521">NADP</keyword>
<dbReference type="RefSeq" id="WP_181760361.1">
    <property type="nucleotide sequence ID" value="NZ_BMCR01000003.1"/>
</dbReference>
<feature type="domain" description="Pyrroline-5-carboxylate reductase catalytic N-terminal" evidence="5">
    <location>
        <begin position="7"/>
        <end position="97"/>
    </location>
</feature>
<evidence type="ECO:0000256" key="4">
    <source>
        <dbReference type="HAMAP-Rule" id="MF_01925"/>
    </source>
</evidence>
<evidence type="ECO:0000256" key="3">
    <source>
        <dbReference type="ARBA" id="ARBA00023002"/>
    </source>
</evidence>
<keyword evidence="3 4" id="KW-0560">Oxidoreductase</keyword>
<dbReference type="HAMAP" id="MF_01925">
    <property type="entry name" value="P5C_reductase"/>
    <property type="match status" value="1"/>
</dbReference>
<keyword evidence="4" id="KW-0028">Amino-acid biosynthesis</keyword>
<keyword evidence="8" id="KW-1185">Reference proteome</keyword>
<protein>
    <recommendedName>
        <fullName evidence="4">Pyrroline-5-carboxylate reductase</fullName>
        <shortName evidence="4">P5C reductase</shortName>
        <shortName evidence="4">P5CR</shortName>
        <ecNumber evidence="4">1.5.1.2</ecNumber>
    </recommendedName>
    <alternativeName>
        <fullName evidence="4">PCA reductase</fullName>
    </alternativeName>
</protein>
<dbReference type="Pfam" id="PF03807">
    <property type="entry name" value="F420_oxidored"/>
    <property type="match status" value="1"/>
</dbReference>
<dbReference type="InterPro" id="IPR028939">
    <property type="entry name" value="P5C_Rdtase_cat_N"/>
</dbReference>
<dbReference type="Gene3D" id="3.40.50.720">
    <property type="entry name" value="NAD(P)-binding Rossmann-like Domain"/>
    <property type="match status" value="1"/>
</dbReference>
<dbReference type="EMBL" id="JACEON010000009">
    <property type="protein sequence ID" value="MBA4612159.1"/>
    <property type="molecule type" value="Genomic_DNA"/>
</dbReference>
<reference evidence="7 8" key="1">
    <citation type="submission" date="2020-07" db="EMBL/GenBank/DDBJ databases">
        <authorList>
            <person name="Li M."/>
        </authorList>
    </citation>
    <scope>NUCLEOTIDE SEQUENCE [LARGE SCALE GENOMIC DNA]</scope>
    <source>
        <strain evidence="7 8">DSM 23284</strain>
    </source>
</reference>
<dbReference type="UniPathway" id="UPA00098">
    <property type="reaction ID" value="UER00361"/>
</dbReference>
<reference evidence="7 8" key="2">
    <citation type="submission" date="2020-08" db="EMBL/GenBank/DDBJ databases">
        <title>Stappia taiwanensis sp. nov., isolated from a coastal thermal spring.</title>
        <authorList>
            <person name="Kampfer P."/>
        </authorList>
    </citation>
    <scope>NUCLEOTIDE SEQUENCE [LARGE SCALE GENOMIC DNA]</scope>
    <source>
        <strain evidence="7 8">DSM 23284</strain>
    </source>
</reference>
<proteinExistence type="inferred from homology"/>
<dbReference type="GO" id="GO:0055129">
    <property type="term" value="P:L-proline biosynthetic process"/>
    <property type="evidence" value="ECO:0007669"/>
    <property type="project" value="UniProtKB-UniRule"/>
</dbReference>
<dbReference type="SUPFAM" id="SSF48179">
    <property type="entry name" value="6-phosphogluconate dehydrogenase C-terminal domain-like"/>
    <property type="match status" value="1"/>
</dbReference>
<dbReference type="PANTHER" id="PTHR11645:SF0">
    <property type="entry name" value="PYRROLINE-5-CARBOXYLATE REDUCTASE 3"/>
    <property type="match status" value="1"/>
</dbReference>
<organism evidence="7 8">
    <name type="scientific">Stappia taiwanensis</name>
    <dbReference type="NCBI Taxonomy" id="992267"/>
    <lineage>
        <taxon>Bacteria</taxon>
        <taxon>Pseudomonadati</taxon>
        <taxon>Pseudomonadota</taxon>
        <taxon>Alphaproteobacteria</taxon>
        <taxon>Hyphomicrobiales</taxon>
        <taxon>Stappiaceae</taxon>
        <taxon>Stappia</taxon>
    </lineage>
</organism>
<evidence type="ECO:0000256" key="2">
    <source>
        <dbReference type="ARBA" id="ARBA00022857"/>
    </source>
</evidence>
<comment type="catalytic activity">
    <reaction evidence="4">
        <text>L-proline + NAD(+) = (S)-1-pyrroline-5-carboxylate + NADH + 2 H(+)</text>
        <dbReference type="Rhea" id="RHEA:14105"/>
        <dbReference type="ChEBI" id="CHEBI:15378"/>
        <dbReference type="ChEBI" id="CHEBI:17388"/>
        <dbReference type="ChEBI" id="CHEBI:57540"/>
        <dbReference type="ChEBI" id="CHEBI:57945"/>
        <dbReference type="ChEBI" id="CHEBI:60039"/>
        <dbReference type="EC" id="1.5.1.2"/>
    </reaction>
</comment>